<evidence type="ECO:0000256" key="3">
    <source>
        <dbReference type="ARBA" id="ARBA00023125"/>
    </source>
</evidence>
<keyword evidence="4" id="KW-0804">Transcription</keyword>
<comment type="similarity">
    <text evidence="1">Belongs to the LysR transcriptional regulatory family.</text>
</comment>
<dbReference type="InterPro" id="IPR036390">
    <property type="entry name" value="WH_DNA-bd_sf"/>
</dbReference>
<dbReference type="AlphaFoldDB" id="A0A644YTS0"/>
<evidence type="ECO:0000256" key="2">
    <source>
        <dbReference type="ARBA" id="ARBA00023015"/>
    </source>
</evidence>
<dbReference type="InterPro" id="IPR036388">
    <property type="entry name" value="WH-like_DNA-bd_sf"/>
</dbReference>
<dbReference type="Gene3D" id="3.40.190.290">
    <property type="match status" value="1"/>
</dbReference>
<keyword evidence="2" id="KW-0805">Transcription regulation</keyword>
<dbReference type="Gene3D" id="1.10.10.10">
    <property type="entry name" value="Winged helix-like DNA-binding domain superfamily/Winged helix DNA-binding domain"/>
    <property type="match status" value="1"/>
</dbReference>
<dbReference type="PANTHER" id="PTHR30419">
    <property type="entry name" value="HTH-TYPE TRANSCRIPTIONAL REGULATOR YBHD"/>
    <property type="match status" value="1"/>
</dbReference>
<dbReference type="Pfam" id="PF00126">
    <property type="entry name" value="HTH_1"/>
    <property type="match status" value="1"/>
</dbReference>
<comment type="caution">
    <text evidence="6">The sequence shown here is derived from an EMBL/GenBank/DDBJ whole genome shotgun (WGS) entry which is preliminary data.</text>
</comment>
<dbReference type="EMBL" id="VSSQ01006231">
    <property type="protein sequence ID" value="MPM31985.1"/>
    <property type="molecule type" value="Genomic_DNA"/>
</dbReference>
<dbReference type="GO" id="GO:0003700">
    <property type="term" value="F:DNA-binding transcription factor activity"/>
    <property type="evidence" value="ECO:0007669"/>
    <property type="project" value="InterPro"/>
</dbReference>
<protein>
    <submittedName>
        <fullName evidence="6">HTH-type transcriptional regulator HdfR</fullName>
    </submittedName>
</protein>
<dbReference type="Pfam" id="PF03466">
    <property type="entry name" value="LysR_substrate"/>
    <property type="match status" value="1"/>
</dbReference>
<dbReference type="InterPro" id="IPR050950">
    <property type="entry name" value="HTH-type_LysR_regulators"/>
</dbReference>
<keyword evidence="3" id="KW-0238">DNA-binding</keyword>
<dbReference type="PANTHER" id="PTHR30419:SF8">
    <property type="entry name" value="NITROGEN ASSIMILATION TRANSCRIPTIONAL ACTIVATOR-RELATED"/>
    <property type="match status" value="1"/>
</dbReference>
<dbReference type="SUPFAM" id="SSF46785">
    <property type="entry name" value="Winged helix' DNA-binding domain"/>
    <property type="match status" value="1"/>
</dbReference>
<evidence type="ECO:0000256" key="1">
    <source>
        <dbReference type="ARBA" id="ARBA00009437"/>
    </source>
</evidence>
<organism evidence="6">
    <name type="scientific">bioreactor metagenome</name>
    <dbReference type="NCBI Taxonomy" id="1076179"/>
    <lineage>
        <taxon>unclassified sequences</taxon>
        <taxon>metagenomes</taxon>
        <taxon>ecological metagenomes</taxon>
    </lineage>
</organism>
<feature type="domain" description="HTH lysR-type" evidence="5">
    <location>
        <begin position="1"/>
        <end position="58"/>
    </location>
</feature>
<sequence length="306" mass="35232">MEFKQLYYFVETCKRMNFAITAEALYVTPQALSKSIKTLENNLGEKLFYLNKNALILTEFGEFFLPKAQNLLAEYYAMRNEVANLSNNYKGLIRVGIVPSARNLINADFLQKFMEKFPETTIDFTQMSDESLKQGVLAHSLDLGIGVYPAIDQTLETVTLCKSGISLIMNVKNPLCEKETIRVADLDGQELIVHSDLYMVEKALLEQAQREGLNLKVRLKSSELSLTRPSMHYFNCVAISPTLYTTNYCFSKEAMCRNFAKEEKLEWGLQLLMTKNKAQYTKVQLFVESLLRDIEERRHREDIFAF</sequence>
<dbReference type="GO" id="GO:0005829">
    <property type="term" value="C:cytosol"/>
    <property type="evidence" value="ECO:0007669"/>
    <property type="project" value="TreeGrafter"/>
</dbReference>
<dbReference type="InterPro" id="IPR005119">
    <property type="entry name" value="LysR_subst-bd"/>
</dbReference>
<reference evidence="6" key="1">
    <citation type="submission" date="2019-08" db="EMBL/GenBank/DDBJ databases">
        <authorList>
            <person name="Kucharzyk K."/>
            <person name="Murdoch R.W."/>
            <person name="Higgins S."/>
            <person name="Loffler F."/>
        </authorList>
    </citation>
    <scope>NUCLEOTIDE SEQUENCE</scope>
</reference>
<evidence type="ECO:0000259" key="5">
    <source>
        <dbReference type="PROSITE" id="PS50931"/>
    </source>
</evidence>
<dbReference type="SUPFAM" id="SSF53850">
    <property type="entry name" value="Periplasmic binding protein-like II"/>
    <property type="match status" value="1"/>
</dbReference>
<dbReference type="CDD" id="cd05466">
    <property type="entry name" value="PBP2_LTTR_substrate"/>
    <property type="match status" value="1"/>
</dbReference>
<dbReference type="GO" id="GO:0003677">
    <property type="term" value="F:DNA binding"/>
    <property type="evidence" value="ECO:0007669"/>
    <property type="project" value="UniProtKB-KW"/>
</dbReference>
<proteinExistence type="inferred from homology"/>
<gene>
    <name evidence="6" type="primary">hdfR_24</name>
    <name evidence="6" type="ORF">SDC9_78542</name>
</gene>
<evidence type="ECO:0000313" key="6">
    <source>
        <dbReference type="EMBL" id="MPM31985.1"/>
    </source>
</evidence>
<accession>A0A644YTS0</accession>
<dbReference type="InterPro" id="IPR000847">
    <property type="entry name" value="LysR_HTH_N"/>
</dbReference>
<evidence type="ECO:0000256" key="4">
    <source>
        <dbReference type="ARBA" id="ARBA00023163"/>
    </source>
</evidence>
<name>A0A644YTS0_9ZZZZ</name>
<dbReference type="PROSITE" id="PS50931">
    <property type="entry name" value="HTH_LYSR"/>
    <property type="match status" value="1"/>
</dbReference>